<dbReference type="EMBL" id="GBRH01163421">
    <property type="protein sequence ID" value="JAE34475.1"/>
    <property type="molecule type" value="Transcribed_RNA"/>
</dbReference>
<evidence type="ECO:0000313" key="1">
    <source>
        <dbReference type="EMBL" id="JAE34475.1"/>
    </source>
</evidence>
<organism evidence="1">
    <name type="scientific">Arundo donax</name>
    <name type="common">Giant reed</name>
    <name type="synonym">Donax arundinaceus</name>
    <dbReference type="NCBI Taxonomy" id="35708"/>
    <lineage>
        <taxon>Eukaryota</taxon>
        <taxon>Viridiplantae</taxon>
        <taxon>Streptophyta</taxon>
        <taxon>Embryophyta</taxon>
        <taxon>Tracheophyta</taxon>
        <taxon>Spermatophyta</taxon>
        <taxon>Magnoliopsida</taxon>
        <taxon>Liliopsida</taxon>
        <taxon>Poales</taxon>
        <taxon>Poaceae</taxon>
        <taxon>PACMAD clade</taxon>
        <taxon>Arundinoideae</taxon>
        <taxon>Arundineae</taxon>
        <taxon>Arundo</taxon>
    </lineage>
</organism>
<reference evidence="1" key="2">
    <citation type="journal article" date="2015" name="Data Brief">
        <title>Shoot transcriptome of the giant reed, Arundo donax.</title>
        <authorList>
            <person name="Barrero R.A."/>
            <person name="Guerrero F.D."/>
            <person name="Moolhuijzen P."/>
            <person name="Goolsby J.A."/>
            <person name="Tidwell J."/>
            <person name="Bellgard S.E."/>
            <person name="Bellgard M.I."/>
        </authorList>
    </citation>
    <scope>NUCLEOTIDE SEQUENCE</scope>
    <source>
        <tissue evidence="1">Shoot tissue taken approximately 20 cm above the soil surface</tissue>
    </source>
</reference>
<dbReference type="AlphaFoldDB" id="A0A0A9HBA0"/>
<protein>
    <submittedName>
        <fullName evidence="1">Uncharacterized protein</fullName>
    </submittedName>
</protein>
<sequence>MLYPNPLLQLSSKWRKFLHQPHETICEHDLLEIFLHRRQVNALALQLWTIVRHSAS</sequence>
<reference evidence="1" key="1">
    <citation type="submission" date="2014-09" db="EMBL/GenBank/DDBJ databases">
        <authorList>
            <person name="Magalhaes I.L.F."/>
            <person name="Oliveira U."/>
            <person name="Santos F.R."/>
            <person name="Vidigal T.H.D.A."/>
            <person name="Brescovit A.D."/>
            <person name="Santos A.J."/>
        </authorList>
    </citation>
    <scope>NUCLEOTIDE SEQUENCE</scope>
    <source>
        <tissue evidence="1">Shoot tissue taken approximately 20 cm above the soil surface</tissue>
    </source>
</reference>
<accession>A0A0A9HBA0</accession>
<proteinExistence type="predicted"/>
<name>A0A0A9HBA0_ARUDO</name>